<organism evidence="1 2">
    <name type="scientific">Cymbomonas tetramitiformis</name>
    <dbReference type="NCBI Taxonomy" id="36881"/>
    <lineage>
        <taxon>Eukaryota</taxon>
        <taxon>Viridiplantae</taxon>
        <taxon>Chlorophyta</taxon>
        <taxon>Pyramimonadophyceae</taxon>
        <taxon>Pyramimonadales</taxon>
        <taxon>Pyramimonadaceae</taxon>
        <taxon>Cymbomonas</taxon>
    </lineage>
</organism>
<accession>A0AAE0EUB6</accession>
<evidence type="ECO:0000313" key="2">
    <source>
        <dbReference type="Proteomes" id="UP001190700"/>
    </source>
</evidence>
<reference evidence="1 2" key="1">
    <citation type="journal article" date="2015" name="Genome Biol. Evol.">
        <title>Comparative Genomics of a Bacterivorous Green Alga Reveals Evolutionary Causalities and Consequences of Phago-Mixotrophic Mode of Nutrition.</title>
        <authorList>
            <person name="Burns J.A."/>
            <person name="Paasch A."/>
            <person name="Narechania A."/>
            <person name="Kim E."/>
        </authorList>
    </citation>
    <scope>NUCLEOTIDE SEQUENCE [LARGE SCALE GENOMIC DNA]</scope>
    <source>
        <strain evidence="1 2">PLY_AMNH</strain>
    </source>
</reference>
<keyword evidence="2" id="KW-1185">Reference proteome</keyword>
<dbReference type="EMBL" id="LGRX02034000">
    <property type="protein sequence ID" value="KAK3239185.1"/>
    <property type="molecule type" value="Genomic_DNA"/>
</dbReference>
<dbReference type="AlphaFoldDB" id="A0AAE0EUB6"/>
<evidence type="ECO:0000313" key="1">
    <source>
        <dbReference type="EMBL" id="KAK3239185.1"/>
    </source>
</evidence>
<dbReference type="Proteomes" id="UP001190700">
    <property type="component" value="Unassembled WGS sequence"/>
</dbReference>
<sequence length="82" mass="9341">MPELLELRNAAKAILSAPAERNALLENIRSQVILEKTKNSESFYNFDNQKSTLDREVAPMTRFICPTRVVMNCSARFLTLPI</sequence>
<proteinExistence type="predicted"/>
<comment type="caution">
    <text evidence="1">The sequence shown here is derived from an EMBL/GenBank/DDBJ whole genome shotgun (WGS) entry which is preliminary data.</text>
</comment>
<protein>
    <submittedName>
        <fullName evidence="1">Uncharacterized protein</fullName>
    </submittedName>
</protein>
<name>A0AAE0EUB6_9CHLO</name>
<gene>
    <name evidence="1" type="ORF">CYMTET_50870</name>
</gene>